<evidence type="ECO:0000256" key="4">
    <source>
        <dbReference type="ARBA" id="ARBA00011503"/>
    </source>
</evidence>
<evidence type="ECO:0000256" key="6">
    <source>
        <dbReference type="ARBA" id="ARBA00022679"/>
    </source>
</evidence>
<feature type="binding site" evidence="13">
    <location>
        <position position="145"/>
    </location>
    <ligand>
        <name>Mg(2+)</name>
        <dbReference type="ChEBI" id="CHEBI:18420"/>
    </ligand>
</feature>
<feature type="binding site" evidence="12">
    <location>
        <position position="188"/>
    </location>
    <ligand>
        <name>CoA</name>
        <dbReference type="ChEBI" id="CHEBI:57287"/>
    </ligand>
</feature>
<comment type="catalytic activity">
    <reaction evidence="10">
        <text>apo-[aryl-carrier protein] + CoA = holo-[aryl-carrier protein] + adenosine 3',5'-bisphosphate + H(+)</text>
        <dbReference type="Rhea" id="RHEA:48404"/>
        <dbReference type="Rhea" id="RHEA-COMP:15903"/>
        <dbReference type="Rhea" id="RHEA-COMP:17557"/>
        <dbReference type="ChEBI" id="CHEBI:15378"/>
        <dbReference type="ChEBI" id="CHEBI:29999"/>
        <dbReference type="ChEBI" id="CHEBI:57287"/>
        <dbReference type="ChEBI" id="CHEBI:58343"/>
        <dbReference type="ChEBI" id="CHEBI:64479"/>
    </reaction>
</comment>
<evidence type="ECO:0000256" key="13">
    <source>
        <dbReference type="PIRSR" id="PIRSR603542-2"/>
    </source>
</evidence>
<keyword evidence="6 16" id="KW-0808">Transferase</keyword>
<dbReference type="InterPro" id="IPR003542">
    <property type="entry name" value="Enbac_synth_compD-like"/>
</dbReference>
<dbReference type="UniPathway" id="UPA00017"/>
<dbReference type="SUPFAM" id="SSF56214">
    <property type="entry name" value="4'-phosphopantetheinyl transferase"/>
    <property type="match status" value="1"/>
</dbReference>
<dbReference type="GO" id="GO:0009239">
    <property type="term" value="P:enterobactin biosynthetic process"/>
    <property type="evidence" value="ECO:0007669"/>
    <property type="project" value="UniProtKB-UniPathway"/>
</dbReference>
<dbReference type="InterPro" id="IPR041354">
    <property type="entry name" value="4PPT_N"/>
</dbReference>
<dbReference type="GO" id="GO:0008897">
    <property type="term" value="F:holo-[acyl-carrier-protein] synthase activity"/>
    <property type="evidence" value="ECO:0007669"/>
    <property type="project" value="InterPro"/>
</dbReference>
<keyword evidence="17" id="KW-1185">Reference proteome</keyword>
<evidence type="ECO:0000256" key="9">
    <source>
        <dbReference type="ARBA" id="ARBA00031996"/>
    </source>
</evidence>
<evidence type="ECO:0000259" key="14">
    <source>
        <dbReference type="Pfam" id="PF01648"/>
    </source>
</evidence>
<proteinExistence type="inferred from homology"/>
<dbReference type="OrthoDB" id="8210607at2"/>
<feature type="binding site" evidence="12">
    <location>
        <position position="76"/>
    </location>
    <ligand>
        <name>CoA</name>
        <dbReference type="ChEBI" id="CHEBI:57287"/>
    </ligand>
</feature>
<feature type="domain" description="4'-phosphopantetheinyl transferase" evidence="14">
    <location>
        <begin position="140"/>
        <end position="231"/>
    </location>
</feature>
<feature type="binding site" evidence="12">
    <location>
        <position position="143"/>
    </location>
    <ligand>
        <name>CoA</name>
        <dbReference type="ChEBI" id="CHEBI:57287"/>
    </ligand>
</feature>
<dbReference type="Pfam" id="PF17837">
    <property type="entry name" value="4PPT_N"/>
    <property type="match status" value="1"/>
</dbReference>
<evidence type="ECO:0000256" key="11">
    <source>
        <dbReference type="ARBA" id="ARBA00049191"/>
    </source>
</evidence>
<evidence type="ECO:0000256" key="5">
    <source>
        <dbReference type="ARBA" id="ARBA00019087"/>
    </source>
</evidence>
<evidence type="ECO:0000259" key="15">
    <source>
        <dbReference type="Pfam" id="PF17837"/>
    </source>
</evidence>
<evidence type="ECO:0000256" key="10">
    <source>
        <dbReference type="ARBA" id="ARBA00049176"/>
    </source>
</evidence>
<dbReference type="PANTHER" id="PTHR38096">
    <property type="entry name" value="ENTEROBACTIN SYNTHASE COMPONENT D"/>
    <property type="match status" value="1"/>
</dbReference>
<dbReference type="PANTHER" id="PTHR38096:SF1">
    <property type="entry name" value="ENTEROBACTIN SYNTHASE COMPONENT D"/>
    <property type="match status" value="1"/>
</dbReference>
<feature type="domain" description="4'-phosphopantetheinyl transferase N-terminal" evidence="15">
    <location>
        <begin position="70"/>
        <end position="132"/>
    </location>
</feature>
<feature type="binding site" evidence="12">
    <location>
        <begin position="121"/>
        <end position="122"/>
    </location>
    <ligand>
        <name>CoA</name>
        <dbReference type="ChEBI" id="CHEBI:57287"/>
    </ligand>
</feature>
<dbReference type="GO" id="GO:0005886">
    <property type="term" value="C:plasma membrane"/>
    <property type="evidence" value="ECO:0007669"/>
    <property type="project" value="TreeGrafter"/>
</dbReference>
<comment type="similarity">
    <text evidence="3">Belongs to the P-Pant transferase superfamily. EntD family.</text>
</comment>
<protein>
    <recommendedName>
        <fullName evidence="5">Enterobactin synthase component D</fullName>
    </recommendedName>
    <alternativeName>
        <fullName evidence="8">4'-phosphopantetheinyl transferase EntD</fullName>
    </alternativeName>
    <alternativeName>
        <fullName evidence="9">Enterochelin synthase D</fullName>
    </alternativeName>
</protein>
<keyword evidence="7" id="KW-0259">Enterobactin biosynthesis</keyword>
<evidence type="ECO:0000256" key="3">
    <source>
        <dbReference type="ARBA" id="ARBA00008342"/>
    </source>
</evidence>
<keyword evidence="13" id="KW-0479">Metal-binding</keyword>
<evidence type="ECO:0000256" key="2">
    <source>
        <dbReference type="ARBA" id="ARBA00004993"/>
    </source>
</evidence>
<gene>
    <name evidence="16" type="ORF">GJV78_21685</name>
</gene>
<evidence type="ECO:0000313" key="16">
    <source>
        <dbReference type="EMBL" id="MTH48799.1"/>
    </source>
</evidence>
<dbReference type="AlphaFoldDB" id="A0A6L6IQK7"/>
<feature type="binding site" evidence="13">
    <location>
        <position position="143"/>
    </location>
    <ligand>
        <name>Mg(2+)</name>
        <dbReference type="ChEBI" id="CHEBI:18420"/>
    </ligand>
</feature>
<name>A0A6L6IQK7_9ENTR</name>
<reference evidence="16 17" key="1">
    <citation type="submission" date="2019-11" db="EMBL/GenBank/DDBJ databases">
        <title>Escherichia alba sp. nov. isolated from the gut of plastic-eating superworms Zophobas atratus.</title>
        <authorList>
            <person name="Yang Y."/>
        </authorList>
    </citation>
    <scope>NUCLEOTIDE SEQUENCE [LARGE SCALE GENOMIC DNA]</scope>
    <source>
        <strain evidence="17">BIT-B35</strain>
    </source>
</reference>
<comment type="subunit">
    <text evidence="4">EntB, EntD, EntE, and EntF form a multienzyme complex called enterobactin synthase.</text>
</comment>
<keyword evidence="13" id="KW-0460">Magnesium</keyword>
<dbReference type="InterPro" id="IPR008278">
    <property type="entry name" value="4-PPantetheinyl_Trfase_dom"/>
</dbReference>
<feature type="binding site" evidence="12">
    <location>
        <position position="84"/>
    </location>
    <ligand>
        <name>CoA</name>
        <dbReference type="ChEBI" id="CHEBI:57287"/>
    </ligand>
</feature>
<evidence type="ECO:0000256" key="8">
    <source>
        <dbReference type="ARBA" id="ARBA00029894"/>
    </source>
</evidence>
<dbReference type="GO" id="GO:0000287">
    <property type="term" value="F:magnesium ion binding"/>
    <property type="evidence" value="ECO:0007669"/>
    <property type="project" value="InterPro"/>
</dbReference>
<accession>A0A6L6IQK7</accession>
<dbReference type="PRINTS" id="PR01399">
    <property type="entry name" value="ENTSNTHTASED"/>
</dbReference>
<comment type="function">
    <text evidence="1">Involved in the biosynthesis of the siderophore enterobactin (enterochelin), which is a macrocyclic trimeric lactone of N-(2,3-dihydroxybenzoyl)-serine. The serine trilactone serves as a scaffolding for the three catechol functionalities that provide hexadentate coordination for the tightly ligated iron(2+) atoms. Plays an essential role in the assembly of the enterobactin by catalyzing the transfer of the 4'-phosphopantetheine (Ppant) moiety from coenzyme A to the apo-domains of both EntB (ArCP domain) and EntF (PCP domain) to yield their holo-forms which make them competent for the activation of 2,3-dihydroxybenzoate (DHB) and L-serine, respectively.</text>
</comment>
<comment type="caution">
    <text evidence="16">The sequence shown here is derived from an EMBL/GenBank/DDBJ whole genome shotgun (WGS) entry which is preliminary data.</text>
</comment>
<evidence type="ECO:0000256" key="1">
    <source>
        <dbReference type="ARBA" id="ARBA00003937"/>
    </source>
</evidence>
<organism evidence="16 17">
    <name type="scientific">Intestinirhabdus alba</name>
    <dbReference type="NCBI Taxonomy" id="2899544"/>
    <lineage>
        <taxon>Bacteria</taxon>
        <taxon>Pseudomonadati</taxon>
        <taxon>Pseudomonadota</taxon>
        <taxon>Gammaproteobacteria</taxon>
        <taxon>Enterobacterales</taxon>
        <taxon>Enterobacteriaceae</taxon>
        <taxon>Intestinirhabdus</taxon>
    </lineage>
</organism>
<feature type="binding site" evidence="12">
    <location>
        <position position="192"/>
    </location>
    <ligand>
        <name>CoA</name>
        <dbReference type="ChEBI" id="CHEBI:57287"/>
    </ligand>
</feature>
<evidence type="ECO:0000313" key="17">
    <source>
        <dbReference type="Proteomes" id="UP000477739"/>
    </source>
</evidence>
<evidence type="ECO:0000256" key="7">
    <source>
        <dbReference type="ARBA" id="ARBA00023191"/>
    </source>
</evidence>
<evidence type="ECO:0000256" key="12">
    <source>
        <dbReference type="PIRSR" id="PIRSR603542-1"/>
    </source>
</evidence>
<sequence>MQMFLNLKKTPWGGKYTVSNASIGFKYSISPFYFPVFSEKIFYTQINFQVSEINESDFLYHQITLPPDFSKMIAKRRCEFLAGRICAQLSLKQFGLIQCANVGMAADRSPVWPEGIVGSITHTSSTAAACIASSDIYKNIGIDIEVIFNDETANSIKSEVTRYPELNVLKDEALSETLLITLIFSAKESIFKAIYNDVGYIFGFDCVSLIELNQYDMLFTLTTSLSPEWQVGDRVRVAYRIVDGYVYTSMVVAKTS</sequence>
<dbReference type="RefSeq" id="WP_155110185.1">
    <property type="nucleotide sequence ID" value="NZ_WMJZ01000060.1"/>
</dbReference>
<dbReference type="InterPro" id="IPR037143">
    <property type="entry name" value="4-PPantetheinyl_Trfase_dom_sf"/>
</dbReference>
<dbReference type="GO" id="GO:0009366">
    <property type="term" value="C:enterobactin synthetase complex"/>
    <property type="evidence" value="ECO:0007669"/>
    <property type="project" value="InterPro"/>
</dbReference>
<dbReference type="Proteomes" id="UP000477739">
    <property type="component" value="Unassembled WGS sequence"/>
</dbReference>
<comment type="pathway">
    <text evidence="2">Siderophore biosynthesis; enterobactin biosynthesis.</text>
</comment>
<comment type="cofactor">
    <cofactor evidence="13">
        <name>Mg(2+)</name>
        <dbReference type="ChEBI" id="CHEBI:18420"/>
    </cofactor>
</comment>
<comment type="catalytic activity">
    <reaction evidence="11">
        <text>apo-[peptidyl-carrier protein] + CoA = holo-[peptidyl-carrier protein] + adenosine 3',5'-bisphosphate + H(+)</text>
        <dbReference type="Rhea" id="RHEA:46228"/>
        <dbReference type="Rhea" id="RHEA-COMP:11479"/>
        <dbReference type="Rhea" id="RHEA-COMP:11480"/>
        <dbReference type="ChEBI" id="CHEBI:15378"/>
        <dbReference type="ChEBI" id="CHEBI:29999"/>
        <dbReference type="ChEBI" id="CHEBI:57287"/>
        <dbReference type="ChEBI" id="CHEBI:58343"/>
        <dbReference type="ChEBI" id="CHEBI:64479"/>
    </reaction>
</comment>
<dbReference type="EMBL" id="WMJZ01000060">
    <property type="protein sequence ID" value="MTH48799.1"/>
    <property type="molecule type" value="Genomic_DNA"/>
</dbReference>
<dbReference type="Pfam" id="PF01648">
    <property type="entry name" value="ACPS"/>
    <property type="match status" value="1"/>
</dbReference>
<feature type="binding site" evidence="13">
    <location>
        <position position="144"/>
    </location>
    <ligand>
        <name>Mg(2+)</name>
        <dbReference type="ChEBI" id="CHEBI:18420"/>
    </ligand>
</feature>